<organism evidence="1 2">
    <name type="scientific">Pseudomonas luteola</name>
    <dbReference type="NCBI Taxonomy" id="47886"/>
    <lineage>
        <taxon>Bacteria</taxon>
        <taxon>Pseudomonadati</taxon>
        <taxon>Pseudomonadota</taxon>
        <taxon>Gammaproteobacteria</taxon>
        <taxon>Pseudomonadales</taxon>
        <taxon>Pseudomonadaceae</taxon>
        <taxon>Pseudomonas</taxon>
    </lineage>
</organism>
<evidence type="ECO:0008006" key="3">
    <source>
        <dbReference type="Google" id="ProtNLM"/>
    </source>
</evidence>
<keyword evidence="2" id="KW-1185">Reference proteome</keyword>
<dbReference type="EMBL" id="JADMCD010000009">
    <property type="protein sequence ID" value="MBF8642279.1"/>
    <property type="molecule type" value="Genomic_DNA"/>
</dbReference>
<protein>
    <recommendedName>
        <fullName evidence="3">Phage protein</fullName>
    </recommendedName>
</protein>
<reference evidence="1 2" key="1">
    <citation type="submission" date="2020-10" db="EMBL/GenBank/DDBJ databases">
        <title>Genome sequences of Pseudomonas isolates.</title>
        <authorList>
            <person name="Wessels L."/>
            <person name="Reich F."/>
            <person name="Hammerl J."/>
        </authorList>
    </citation>
    <scope>NUCLEOTIDE SEQUENCE [LARGE SCALE GENOMIC DNA]</scope>
    <source>
        <strain evidence="1 2">20-MO00624-0</strain>
    </source>
</reference>
<sequence>MNLNSLKSARIAWHDCFYQSRVSVLAVAEETAALGCSIQRTERDSRTYVAMHQAVCGRIQKAIQTLPLHLRTFGDWMYSPLATDDQKDFAEALIYQMAHIKFEMTMKKKEKARAVARAVLFRYRRMHQGGQSEGIDPLAKPEHFRKWVELECGVKLSEFNFAREWDEYIDACFNVCNDLDKEALKPVAQLIGSMRQAA</sequence>
<dbReference type="Proteomes" id="UP000626180">
    <property type="component" value="Unassembled WGS sequence"/>
</dbReference>
<dbReference type="RefSeq" id="WP_073450246.1">
    <property type="nucleotide sequence ID" value="NZ_FQYS01000009.1"/>
</dbReference>
<proteinExistence type="predicted"/>
<name>A0ABS0FPK6_PSELU</name>
<comment type="caution">
    <text evidence="1">The sequence shown here is derived from an EMBL/GenBank/DDBJ whole genome shotgun (WGS) entry which is preliminary data.</text>
</comment>
<evidence type="ECO:0000313" key="1">
    <source>
        <dbReference type="EMBL" id="MBF8642279.1"/>
    </source>
</evidence>
<gene>
    <name evidence="1" type="ORF">IRZ65_16485</name>
</gene>
<accession>A0ABS0FPK6</accession>
<evidence type="ECO:0000313" key="2">
    <source>
        <dbReference type="Proteomes" id="UP000626180"/>
    </source>
</evidence>